<dbReference type="Gramene" id="ONIVA10G03380.1">
    <property type="protein sequence ID" value="ONIVA10G03380.1"/>
    <property type="gene ID" value="ONIVA10G03380"/>
</dbReference>
<evidence type="ECO:0008006" key="3">
    <source>
        <dbReference type="Google" id="ProtNLM"/>
    </source>
</evidence>
<name>A0A0E0IPY1_ORYNI</name>
<organism evidence="1">
    <name type="scientific">Oryza nivara</name>
    <name type="common">Indian wild rice</name>
    <name type="synonym">Oryza sativa f. spontanea</name>
    <dbReference type="NCBI Taxonomy" id="4536"/>
    <lineage>
        <taxon>Eukaryota</taxon>
        <taxon>Viridiplantae</taxon>
        <taxon>Streptophyta</taxon>
        <taxon>Embryophyta</taxon>
        <taxon>Tracheophyta</taxon>
        <taxon>Spermatophyta</taxon>
        <taxon>Magnoliopsida</taxon>
        <taxon>Liliopsida</taxon>
        <taxon>Poales</taxon>
        <taxon>Poaceae</taxon>
        <taxon>BOP clade</taxon>
        <taxon>Oryzoideae</taxon>
        <taxon>Oryzeae</taxon>
        <taxon>Oryzinae</taxon>
        <taxon>Oryza</taxon>
    </lineage>
</organism>
<dbReference type="PANTHER" id="PTHR36140:SF7">
    <property type="entry name" value="F-BOX DOMAIN-CONTAINING PROTEIN"/>
    <property type="match status" value="1"/>
</dbReference>
<proteinExistence type="predicted"/>
<evidence type="ECO:0000313" key="2">
    <source>
        <dbReference type="Proteomes" id="UP000006591"/>
    </source>
</evidence>
<dbReference type="Proteomes" id="UP000006591">
    <property type="component" value="Chromosome 10"/>
</dbReference>
<dbReference type="OMA" id="FEHARPI"/>
<dbReference type="SUPFAM" id="SSF81383">
    <property type="entry name" value="F-box domain"/>
    <property type="match status" value="1"/>
</dbReference>
<dbReference type="PANTHER" id="PTHR36140">
    <property type="entry name" value="F-BOX DOMAIN-CONTAINING PROTEIN-RELATED"/>
    <property type="match status" value="1"/>
</dbReference>
<accession>A0A0E0IPY1</accession>
<dbReference type="EnsemblPlants" id="ONIVA10G03380.1">
    <property type="protein sequence ID" value="ONIVA10G03380.1"/>
    <property type="gene ID" value="ONIVA10G03380"/>
</dbReference>
<dbReference type="InterPro" id="IPR036047">
    <property type="entry name" value="F-box-like_dom_sf"/>
</dbReference>
<reference evidence="1" key="2">
    <citation type="submission" date="2018-04" db="EMBL/GenBank/DDBJ databases">
        <title>OnivRS2 (Oryza nivara Reference Sequence Version 2).</title>
        <authorList>
            <person name="Zhang J."/>
            <person name="Kudrna D."/>
            <person name="Lee S."/>
            <person name="Talag J."/>
            <person name="Rajasekar S."/>
            <person name="Welchert J."/>
            <person name="Hsing Y.-I."/>
            <person name="Wing R.A."/>
        </authorList>
    </citation>
    <scope>NUCLEOTIDE SEQUENCE [LARGE SCALE GENOMIC DNA]</scope>
</reference>
<protein>
    <recommendedName>
        <fullName evidence="3">F-box domain-containing protein</fullName>
    </recommendedName>
</protein>
<dbReference type="eggNOG" id="ENOG502R3F1">
    <property type="taxonomic scope" value="Eukaryota"/>
</dbReference>
<reference evidence="1" key="1">
    <citation type="submission" date="2015-04" db="UniProtKB">
        <authorList>
            <consortium name="EnsemblPlants"/>
        </authorList>
    </citation>
    <scope>IDENTIFICATION</scope>
    <source>
        <strain evidence="1">SL10</strain>
    </source>
</reference>
<keyword evidence="2" id="KW-1185">Reference proteome</keyword>
<sequence>MPPLRRARPHLLAVTPYTGGRGRNSRDNDNADLTALPYDVLFEILPRVFSDADDVARFASTCPRWCSFVATHATTVSRLLPQPARLPTRFLPSLALGCFHQENDVARCAWGRRRLAASSSPQPRFFPAAAAASASRTFFLGPLADGGDPMFDYAQPVASRNGRVVFELRRNARSDGLTLVVSNPMTGYTAVLPSLSGVDCPGYYACTILTDDDLDTPASRSTTDHHLFFRLLIIYNRPGFTAMRCYSSDAGSWGPERRKPGRKIRDHRLRRLGHAVVVGGVAYWPFHWEAFGVRLSDSSMEVCSVPYTYAGYWPDLRILGVSPDGRELRYINAGFCSPASLVLSSLKTQFDNDGDMHDVHVEVPDLIRTTTTTPIKLRWFGEKSGTVIFTIGEAGGGVFAVNMAEGTVNKLAEGTTAEKLADGGGYNACRNIYGYEMDRAALFASLAD</sequence>
<evidence type="ECO:0000313" key="1">
    <source>
        <dbReference type="EnsemblPlants" id="ONIVA10G03380.1"/>
    </source>
</evidence>
<dbReference type="CDD" id="cd09917">
    <property type="entry name" value="F-box_SF"/>
    <property type="match status" value="1"/>
</dbReference>
<dbReference type="HOGENOM" id="CLU_049527_0_0_1"/>
<dbReference type="AlphaFoldDB" id="A0A0E0IPY1"/>